<comment type="caution">
    <text evidence="1">The sequence shown here is derived from an EMBL/GenBank/DDBJ whole genome shotgun (WGS) entry which is preliminary data.</text>
</comment>
<name>A0A6G0VIJ4_APHCR</name>
<evidence type="ECO:0000313" key="1">
    <source>
        <dbReference type="EMBL" id="KAF0688300.1"/>
    </source>
</evidence>
<sequence>MLRVDSGKRQMIINAYKAKINEDPIKSLRTIRQELSKELAIGATTISTTITEYNTTKRVISPSKTRVKKTFRETFNELHRNAVRRHVHSFWFKREIPTVEKIHHAVSNDNSSKFQGQIFIGF</sequence>
<gene>
    <name evidence="1" type="ORF">FWK35_00037350</name>
</gene>
<dbReference type="EMBL" id="VUJU01016626">
    <property type="protein sequence ID" value="KAF0688300.1"/>
    <property type="molecule type" value="Genomic_DNA"/>
</dbReference>
<dbReference type="OrthoDB" id="6626397at2759"/>
<protein>
    <submittedName>
        <fullName evidence="1">DDE 3 domain-containing protein</fullName>
    </submittedName>
</protein>
<reference evidence="1 2" key="1">
    <citation type="submission" date="2019-08" db="EMBL/GenBank/DDBJ databases">
        <title>Whole genome of Aphis craccivora.</title>
        <authorList>
            <person name="Voronova N.V."/>
            <person name="Shulinski R.S."/>
            <person name="Bandarenka Y.V."/>
            <person name="Zhorov D.G."/>
            <person name="Warner D."/>
        </authorList>
    </citation>
    <scope>NUCLEOTIDE SEQUENCE [LARGE SCALE GENOMIC DNA]</scope>
    <source>
        <strain evidence="1">180601</strain>
        <tissue evidence="1">Whole Body</tissue>
    </source>
</reference>
<organism evidence="1 2">
    <name type="scientific">Aphis craccivora</name>
    <name type="common">Cowpea aphid</name>
    <dbReference type="NCBI Taxonomy" id="307492"/>
    <lineage>
        <taxon>Eukaryota</taxon>
        <taxon>Metazoa</taxon>
        <taxon>Ecdysozoa</taxon>
        <taxon>Arthropoda</taxon>
        <taxon>Hexapoda</taxon>
        <taxon>Insecta</taxon>
        <taxon>Pterygota</taxon>
        <taxon>Neoptera</taxon>
        <taxon>Paraneoptera</taxon>
        <taxon>Hemiptera</taxon>
        <taxon>Sternorrhyncha</taxon>
        <taxon>Aphidomorpha</taxon>
        <taxon>Aphidoidea</taxon>
        <taxon>Aphididae</taxon>
        <taxon>Aphidini</taxon>
        <taxon>Aphis</taxon>
        <taxon>Aphis</taxon>
    </lineage>
</organism>
<evidence type="ECO:0000313" key="2">
    <source>
        <dbReference type="Proteomes" id="UP000478052"/>
    </source>
</evidence>
<keyword evidence="2" id="KW-1185">Reference proteome</keyword>
<dbReference type="AlphaFoldDB" id="A0A6G0VIJ4"/>
<proteinExistence type="predicted"/>
<accession>A0A6G0VIJ4</accession>
<dbReference type="Proteomes" id="UP000478052">
    <property type="component" value="Unassembled WGS sequence"/>
</dbReference>